<dbReference type="Pfam" id="PF01548">
    <property type="entry name" value="DEDD_Tnp_IS110"/>
    <property type="match status" value="1"/>
</dbReference>
<dbReference type="InterPro" id="IPR002525">
    <property type="entry name" value="Transp_IS110-like_N"/>
</dbReference>
<dbReference type="RefSeq" id="WP_397096563.1">
    <property type="nucleotide sequence ID" value="NZ_JBIRYO010000074.1"/>
</dbReference>
<dbReference type="Proteomes" id="UP001611415">
    <property type="component" value="Unassembled WGS sequence"/>
</dbReference>
<organism evidence="2 3">
    <name type="scientific">Nocardia xishanensis</name>
    <dbReference type="NCBI Taxonomy" id="238964"/>
    <lineage>
        <taxon>Bacteria</taxon>
        <taxon>Bacillati</taxon>
        <taxon>Actinomycetota</taxon>
        <taxon>Actinomycetes</taxon>
        <taxon>Mycobacteriales</taxon>
        <taxon>Nocardiaceae</taxon>
        <taxon>Nocardia</taxon>
    </lineage>
</organism>
<proteinExistence type="predicted"/>
<accession>A0ABW7XCH4</accession>
<keyword evidence="3" id="KW-1185">Reference proteome</keyword>
<sequence length="106" mass="11792">MGRAWVGVGIGKEHHHAVVIDHTSKQLLSRRVANDENALSRLIDDVAGIADEIDWAVDIVGAESALLLALLHSREQRVCYISRACRSIELPTVTEARARPTRKMQR</sequence>
<feature type="domain" description="Transposase IS110-like N-terminal" evidence="1">
    <location>
        <begin position="6"/>
        <end position="82"/>
    </location>
</feature>
<dbReference type="EMBL" id="JBIRYO010000074">
    <property type="protein sequence ID" value="MFI2478853.1"/>
    <property type="molecule type" value="Genomic_DNA"/>
</dbReference>
<gene>
    <name evidence="2" type="ORF">ACH49W_36500</name>
</gene>
<evidence type="ECO:0000313" key="3">
    <source>
        <dbReference type="Proteomes" id="UP001611415"/>
    </source>
</evidence>
<reference evidence="2 3" key="1">
    <citation type="submission" date="2024-10" db="EMBL/GenBank/DDBJ databases">
        <title>The Natural Products Discovery Center: Release of the First 8490 Sequenced Strains for Exploring Actinobacteria Biosynthetic Diversity.</title>
        <authorList>
            <person name="Kalkreuter E."/>
            <person name="Kautsar S.A."/>
            <person name="Yang D."/>
            <person name="Bader C.D."/>
            <person name="Teijaro C.N."/>
            <person name="Fluegel L."/>
            <person name="Davis C.M."/>
            <person name="Simpson J.R."/>
            <person name="Lauterbach L."/>
            <person name="Steele A.D."/>
            <person name="Gui C."/>
            <person name="Meng S."/>
            <person name="Li G."/>
            <person name="Viehrig K."/>
            <person name="Ye F."/>
            <person name="Su P."/>
            <person name="Kiefer A.F."/>
            <person name="Nichols A."/>
            <person name="Cepeda A.J."/>
            <person name="Yan W."/>
            <person name="Fan B."/>
            <person name="Jiang Y."/>
            <person name="Adhikari A."/>
            <person name="Zheng C.-J."/>
            <person name="Schuster L."/>
            <person name="Cowan T.M."/>
            <person name="Smanski M.J."/>
            <person name="Chevrette M.G."/>
            <person name="De Carvalho L.P.S."/>
            <person name="Shen B."/>
        </authorList>
    </citation>
    <scope>NUCLEOTIDE SEQUENCE [LARGE SCALE GENOMIC DNA]</scope>
    <source>
        <strain evidence="2 3">NPDC019275</strain>
    </source>
</reference>
<evidence type="ECO:0000313" key="2">
    <source>
        <dbReference type="EMBL" id="MFI2478853.1"/>
    </source>
</evidence>
<protein>
    <submittedName>
        <fullName evidence="2">Transposase</fullName>
    </submittedName>
</protein>
<evidence type="ECO:0000259" key="1">
    <source>
        <dbReference type="Pfam" id="PF01548"/>
    </source>
</evidence>
<comment type="caution">
    <text evidence="2">The sequence shown here is derived from an EMBL/GenBank/DDBJ whole genome shotgun (WGS) entry which is preliminary data.</text>
</comment>
<name>A0ABW7XCH4_9NOCA</name>